<name>A0ABU6SII0_9FABA</name>
<accession>A0ABU6SII0</accession>
<evidence type="ECO:0000256" key="1">
    <source>
        <dbReference type="SAM" id="MobiDB-lite"/>
    </source>
</evidence>
<dbReference type="PANTHER" id="PTHR46249:SF31">
    <property type="entry name" value="AMINOTRANSFERASE-LIKE PLANT MOBILE DOMAIN-CONTAINING PROTEIN"/>
    <property type="match status" value="1"/>
</dbReference>
<evidence type="ECO:0000313" key="2">
    <source>
        <dbReference type="EMBL" id="MED6135608.1"/>
    </source>
</evidence>
<dbReference type="Proteomes" id="UP001341840">
    <property type="component" value="Unassembled WGS sequence"/>
</dbReference>
<proteinExistence type="predicted"/>
<dbReference type="PANTHER" id="PTHR46249">
    <property type="entry name" value="CCHC-TYPE DOMAIN-CONTAINING PROTEIN-RELATED"/>
    <property type="match status" value="1"/>
</dbReference>
<evidence type="ECO:0000313" key="3">
    <source>
        <dbReference type="Proteomes" id="UP001341840"/>
    </source>
</evidence>
<feature type="compositionally biased region" description="Low complexity" evidence="1">
    <location>
        <begin position="24"/>
        <end position="59"/>
    </location>
</feature>
<protein>
    <submittedName>
        <fullName evidence="2">Uncharacterized protein</fullName>
    </submittedName>
</protein>
<dbReference type="EMBL" id="JASCZI010060729">
    <property type="protein sequence ID" value="MED6135608.1"/>
    <property type="molecule type" value="Genomic_DNA"/>
</dbReference>
<feature type="region of interest" description="Disordered" evidence="1">
    <location>
        <begin position="260"/>
        <end position="287"/>
    </location>
</feature>
<gene>
    <name evidence="2" type="ORF">PIB30_048209</name>
</gene>
<feature type="region of interest" description="Disordered" evidence="1">
    <location>
        <begin position="1"/>
        <end position="59"/>
    </location>
</feature>
<organism evidence="2 3">
    <name type="scientific">Stylosanthes scabra</name>
    <dbReference type="NCBI Taxonomy" id="79078"/>
    <lineage>
        <taxon>Eukaryota</taxon>
        <taxon>Viridiplantae</taxon>
        <taxon>Streptophyta</taxon>
        <taxon>Embryophyta</taxon>
        <taxon>Tracheophyta</taxon>
        <taxon>Spermatophyta</taxon>
        <taxon>Magnoliopsida</taxon>
        <taxon>eudicotyledons</taxon>
        <taxon>Gunneridae</taxon>
        <taxon>Pentapetalae</taxon>
        <taxon>rosids</taxon>
        <taxon>fabids</taxon>
        <taxon>Fabales</taxon>
        <taxon>Fabaceae</taxon>
        <taxon>Papilionoideae</taxon>
        <taxon>50 kb inversion clade</taxon>
        <taxon>dalbergioids sensu lato</taxon>
        <taxon>Dalbergieae</taxon>
        <taxon>Pterocarpus clade</taxon>
        <taxon>Stylosanthes</taxon>
    </lineage>
</organism>
<comment type="caution">
    <text evidence="2">The sequence shown here is derived from an EMBL/GenBank/DDBJ whole genome shotgun (WGS) entry which is preliminary data.</text>
</comment>
<reference evidence="2 3" key="1">
    <citation type="journal article" date="2023" name="Plants (Basel)">
        <title>Bridging the Gap: Combining Genomics and Transcriptomics Approaches to Understand Stylosanthes scabra, an Orphan Legume from the Brazilian Caatinga.</title>
        <authorList>
            <person name="Ferreira-Neto J.R.C."/>
            <person name="da Silva M.D."/>
            <person name="Binneck E."/>
            <person name="de Melo N.F."/>
            <person name="da Silva R.H."/>
            <person name="de Melo A.L.T.M."/>
            <person name="Pandolfi V."/>
            <person name="Bustamante F.O."/>
            <person name="Brasileiro-Vidal A.C."/>
            <person name="Benko-Iseppon A.M."/>
        </authorList>
    </citation>
    <scope>NUCLEOTIDE SEQUENCE [LARGE SCALE GENOMIC DNA]</scope>
    <source>
        <tissue evidence="2">Leaves</tissue>
    </source>
</reference>
<sequence>MPKKVIVTSSRGKGLRLALPGPIKQSQSTQESGSSTQQLQSTQKSRSSTQQSPSQSSQQAKQTKADYAFPIQTLMALQDQDAWTRAFWFQNAQYKHSWLIYFKRTSNYVFPNWFYQWWDFFGPIPEILPSPTDEGFKIFQSKFDKQETCVPIMLKFFSIFSLSWLFSWQYNYGKPDHPKAFPILQRHAYIKWWSQFDSSMAYPEKVKEWFKNNPKSQNISDPETASFLNQKAQIQAALAGSQSKQSIKGKLKQILHLLQEDEELSPNEEDEDSPNEDDYFGINLDDD</sequence>
<keyword evidence="3" id="KW-1185">Reference proteome</keyword>